<evidence type="ECO:0000313" key="3">
    <source>
        <dbReference type="Proteomes" id="UP000799118"/>
    </source>
</evidence>
<evidence type="ECO:0000313" key="2">
    <source>
        <dbReference type="EMBL" id="KAE9389128.1"/>
    </source>
</evidence>
<organism evidence="2 3">
    <name type="scientific">Gymnopus androsaceus JB14</name>
    <dbReference type="NCBI Taxonomy" id="1447944"/>
    <lineage>
        <taxon>Eukaryota</taxon>
        <taxon>Fungi</taxon>
        <taxon>Dikarya</taxon>
        <taxon>Basidiomycota</taxon>
        <taxon>Agaricomycotina</taxon>
        <taxon>Agaricomycetes</taxon>
        <taxon>Agaricomycetidae</taxon>
        <taxon>Agaricales</taxon>
        <taxon>Marasmiineae</taxon>
        <taxon>Omphalotaceae</taxon>
        <taxon>Gymnopus</taxon>
    </lineage>
</organism>
<reference evidence="2" key="1">
    <citation type="journal article" date="2019" name="Environ. Microbiol.">
        <title>Fungal ecological strategies reflected in gene transcription - a case study of two litter decomposers.</title>
        <authorList>
            <person name="Barbi F."/>
            <person name="Kohler A."/>
            <person name="Barry K."/>
            <person name="Baskaran P."/>
            <person name="Daum C."/>
            <person name="Fauchery L."/>
            <person name="Ihrmark K."/>
            <person name="Kuo A."/>
            <person name="LaButti K."/>
            <person name="Lipzen A."/>
            <person name="Morin E."/>
            <person name="Grigoriev I.V."/>
            <person name="Henrissat B."/>
            <person name="Lindahl B."/>
            <person name="Martin F."/>
        </authorList>
    </citation>
    <scope>NUCLEOTIDE SEQUENCE</scope>
    <source>
        <strain evidence="2">JB14</strain>
    </source>
</reference>
<protein>
    <submittedName>
        <fullName evidence="2">Uncharacterized protein</fullName>
    </submittedName>
</protein>
<sequence>MQPFVSSLAGRAHPILVLAIILKTTMHFTYLSTTAAAAFLVSTITVCAVPVYDITTSSGFHNSVREGRVDVFRRKDSQPIFFESHRKWPLSPAVKKAPLPKVKTTVKTSSADAQKHPKGHPIDSGTKVSVTFWRMKKYHDNLANEELWEGINMNIPDAPCSHAQTKDFEIKIEATHQGSQCRS</sequence>
<dbReference type="Proteomes" id="UP000799118">
    <property type="component" value="Unassembled WGS sequence"/>
</dbReference>
<keyword evidence="3" id="KW-1185">Reference proteome</keyword>
<proteinExistence type="predicted"/>
<keyword evidence="1" id="KW-0812">Transmembrane</keyword>
<gene>
    <name evidence="2" type="ORF">BT96DRAFT_409304</name>
</gene>
<evidence type="ECO:0000256" key="1">
    <source>
        <dbReference type="SAM" id="Phobius"/>
    </source>
</evidence>
<dbReference type="AlphaFoldDB" id="A0A6A4GTV3"/>
<dbReference type="EMBL" id="ML769711">
    <property type="protein sequence ID" value="KAE9389128.1"/>
    <property type="molecule type" value="Genomic_DNA"/>
</dbReference>
<keyword evidence="1" id="KW-0472">Membrane</keyword>
<feature type="transmembrane region" description="Helical" evidence="1">
    <location>
        <begin position="36"/>
        <end position="55"/>
    </location>
</feature>
<accession>A0A6A4GTV3</accession>
<keyword evidence="1" id="KW-1133">Transmembrane helix</keyword>
<name>A0A6A4GTV3_9AGAR</name>